<dbReference type="InterPro" id="IPR050190">
    <property type="entry name" value="UPF0213_domain"/>
</dbReference>
<protein>
    <submittedName>
        <fullName evidence="3">Endonuclease</fullName>
    </submittedName>
</protein>
<dbReference type="CDD" id="cd10449">
    <property type="entry name" value="GIY-YIG_SLX1_like"/>
    <property type="match status" value="1"/>
</dbReference>
<gene>
    <name evidence="3" type="ORF">COZ63_00750</name>
</gene>
<dbReference type="GO" id="GO:0004519">
    <property type="term" value="F:endonuclease activity"/>
    <property type="evidence" value="ECO:0007669"/>
    <property type="project" value="UniProtKB-KW"/>
</dbReference>
<dbReference type="PANTHER" id="PTHR34477">
    <property type="entry name" value="UPF0213 PROTEIN YHBQ"/>
    <property type="match status" value="1"/>
</dbReference>
<evidence type="ECO:0000313" key="3">
    <source>
        <dbReference type="EMBL" id="PIX30240.1"/>
    </source>
</evidence>
<keyword evidence="3" id="KW-0255">Endonuclease</keyword>
<comment type="similarity">
    <text evidence="1">Belongs to the UPF0213 family.</text>
</comment>
<dbReference type="AlphaFoldDB" id="A0A2M7K1X3"/>
<dbReference type="InterPro" id="IPR035901">
    <property type="entry name" value="GIY-YIG_endonuc_sf"/>
</dbReference>
<organism evidence="3 4">
    <name type="scientific">Candidatus Berkelbacteria bacterium CG_4_8_14_3_um_filter_42_13</name>
    <dbReference type="NCBI Taxonomy" id="1974505"/>
    <lineage>
        <taxon>Bacteria</taxon>
        <taxon>Candidatus Berkelbacteria</taxon>
    </lineage>
</organism>
<keyword evidence="3" id="KW-0378">Hydrolase</keyword>
<feature type="domain" description="GIY-YIG" evidence="2">
    <location>
        <begin position="1"/>
        <end position="80"/>
    </location>
</feature>
<dbReference type="Gene3D" id="3.40.1440.10">
    <property type="entry name" value="GIY-YIG endonuclease"/>
    <property type="match status" value="1"/>
</dbReference>
<keyword evidence="3" id="KW-0540">Nuclease</keyword>
<dbReference type="InterPro" id="IPR000305">
    <property type="entry name" value="GIY-YIG_endonuc"/>
</dbReference>
<name>A0A2M7K1X3_9BACT</name>
<evidence type="ECO:0000313" key="4">
    <source>
        <dbReference type="Proteomes" id="UP000229924"/>
    </source>
</evidence>
<dbReference type="SUPFAM" id="SSF82771">
    <property type="entry name" value="GIY-YIG endonuclease"/>
    <property type="match status" value="1"/>
</dbReference>
<accession>A0A2M7K1X3</accession>
<proteinExistence type="inferred from homology"/>
<dbReference type="Pfam" id="PF01541">
    <property type="entry name" value="GIY-YIG"/>
    <property type="match status" value="1"/>
</dbReference>
<sequence length="80" mass="9546">MYYVYILKSLKNSRFYTGSTNNLKRRIAEHNSGQSKYTKLTKPFVLLHFEEFKTRSEAIARERFLKTGKGREELKQILKN</sequence>
<reference evidence="4" key="1">
    <citation type="submission" date="2017-09" db="EMBL/GenBank/DDBJ databases">
        <title>Depth-based differentiation of microbial function through sediment-hosted aquifers and enrichment of novel symbionts in the deep terrestrial subsurface.</title>
        <authorList>
            <person name="Probst A.J."/>
            <person name="Ladd B."/>
            <person name="Jarett J.K."/>
            <person name="Geller-Mcgrath D.E."/>
            <person name="Sieber C.M.K."/>
            <person name="Emerson J.B."/>
            <person name="Anantharaman K."/>
            <person name="Thomas B.C."/>
            <person name="Malmstrom R."/>
            <person name="Stieglmeier M."/>
            <person name="Klingl A."/>
            <person name="Woyke T."/>
            <person name="Ryan C.M."/>
            <person name="Banfield J.F."/>
        </authorList>
    </citation>
    <scope>NUCLEOTIDE SEQUENCE [LARGE SCALE GENOMIC DNA]</scope>
</reference>
<evidence type="ECO:0000256" key="1">
    <source>
        <dbReference type="ARBA" id="ARBA00007435"/>
    </source>
</evidence>
<dbReference type="PANTHER" id="PTHR34477:SF1">
    <property type="entry name" value="UPF0213 PROTEIN YHBQ"/>
    <property type="match status" value="1"/>
</dbReference>
<dbReference type="Proteomes" id="UP000229924">
    <property type="component" value="Unassembled WGS sequence"/>
</dbReference>
<dbReference type="PROSITE" id="PS50164">
    <property type="entry name" value="GIY_YIG"/>
    <property type="match status" value="1"/>
</dbReference>
<comment type="caution">
    <text evidence="3">The sequence shown here is derived from an EMBL/GenBank/DDBJ whole genome shotgun (WGS) entry which is preliminary data.</text>
</comment>
<dbReference type="EMBL" id="PFIK01000013">
    <property type="protein sequence ID" value="PIX30240.1"/>
    <property type="molecule type" value="Genomic_DNA"/>
</dbReference>
<evidence type="ECO:0000259" key="2">
    <source>
        <dbReference type="PROSITE" id="PS50164"/>
    </source>
</evidence>